<organism evidence="1 2">
    <name type="scientific">Trametes sanguinea</name>
    <dbReference type="NCBI Taxonomy" id="158606"/>
    <lineage>
        <taxon>Eukaryota</taxon>
        <taxon>Fungi</taxon>
        <taxon>Dikarya</taxon>
        <taxon>Basidiomycota</taxon>
        <taxon>Agaricomycotina</taxon>
        <taxon>Agaricomycetes</taxon>
        <taxon>Polyporales</taxon>
        <taxon>Polyporaceae</taxon>
        <taxon>Trametes</taxon>
    </lineage>
</organism>
<keyword evidence="2" id="KW-1185">Reference proteome</keyword>
<sequence>MPEIFIYDNNCQLRKHLNATHDDYFARTGLPVDVFHFKAKHKTSDMECQRHCNPAAFPDLIDGDKWRVNSSICEETNAWFGGFMAIVREMEATRYTFFLDEMIKRRNRFTVKQLEKRGFHPWRIPIDVLFRS</sequence>
<evidence type="ECO:0000313" key="2">
    <source>
        <dbReference type="Proteomes" id="UP001144978"/>
    </source>
</evidence>
<reference evidence="1" key="1">
    <citation type="submission" date="2022-08" db="EMBL/GenBank/DDBJ databases">
        <title>Genome Sequence of Pycnoporus sanguineus.</title>
        <authorList>
            <person name="Buettner E."/>
        </authorList>
    </citation>
    <scope>NUCLEOTIDE SEQUENCE</scope>
    <source>
        <strain evidence="1">CG-C14</strain>
    </source>
</reference>
<protein>
    <submittedName>
        <fullName evidence="1">Uncharacterized protein</fullName>
    </submittedName>
</protein>
<dbReference type="EMBL" id="JANSHE010000374">
    <property type="protein sequence ID" value="KAJ3011727.1"/>
    <property type="molecule type" value="Genomic_DNA"/>
</dbReference>
<name>A0ACC1Q5Y0_9APHY</name>
<dbReference type="Proteomes" id="UP001144978">
    <property type="component" value="Unassembled WGS sequence"/>
</dbReference>
<accession>A0ACC1Q5Y0</accession>
<comment type="caution">
    <text evidence="1">The sequence shown here is derived from an EMBL/GenBank/DDBJ whole genome shotgun (WGS) entry which is preliminary data.</text>
</comment>
<gene>
    <name evidence="1" type="ORF">NUW54_g2078</name>
</gene>
<proteinExistence type="predicted"/>
<evidence type="ECO:0000313" key="1">
    <source>
        <dbReference type="EMBL" id="KAJ3011727.1"/>
    </source>
</evidence>